<feature type="compositionally biased region" description="Polar residues" evidence="1">
    <location>
        <begin position="85"/>
        <end position="99"/>
    </location>
</feature>
<evidence type="ECO:0008006" key="4">
    <source>
        <dbReference type="Google" id="ProtNLM"/>
    </source>
</evidence>
<feature type="region of interest" description="Disordered" evidence="1">
    <location>
        <begin position="694"/>
        <end position="768"/>
    </location>
</feature>
<reference evidence="2" key="1">
    <citation type="submission" date="2022-11" db="EMBL/GenBank/DDBJ databases">
        <title>Centuries of genome instability and evolution in soft-shell clam transmissible cancer (bioRxiv).</title>
        <authorList>
            <person name="Hart S.F.M."/>
            <person name="Yonemitsu M.A."/>
            <person name="Giersch R.M."/>
            <person name="Beal B.F."/>
            <person name="Arriagada G."/>
            <person name="Davis B.W."/>
            <person name="Ostrander E.A."/>
            <person name="Goff S.P."/>
            <person name="Metzger M.J."/>
        </authorList>
    </citation>
    <scope>NUCLEOTIDE SEQUENCE</scope>
    <source>
        <strain evidence="2">MELC-2E11</strain>
        <tissue evidence="2">Siphon/mantle</tissue>
    </source>
</reference>
<feature type="compositionally biased region" description="Low complexity" evidence="1">
    <location>
        <begin position="173"/>
        <end position="183"/>
    </location>
</feature>
<accession>A0ABY7FC52</accession>
<feature type="compositionally biased region" description="Low complexity" evidence="1">
    <location>
        <begin position="694"/>
        <end position="741"/>
    </location>
</feature>
<protein>
    <recommendedName>
        <fullName evidence="4">BZIP domain-containing protein</fullName>
    </recommendedName>
</protein>
<keyword evidence="3" id="KW-1185">Reference proteome</keyword>
<dbReference type="Proteomes" id="UP001164746">
    <property type="component" value="Chromosome 11"/>
</dbReference>
<feature type="region of interest" description="Disordered" evidence="1">
    <location>
        <begin position="71"/>
        <end position="107"/>
    </location>
</feature>
<feature type="region of interest" description="Disordered" evidence="1">
    <location>
        <begin position="150"/>
        <end position="185"/>
    </location>
</feature>
<organism evidence="2 3">
    <name type="scientific">Mya arenaria</name>
    <name type="common">Soft-shell clam</name>
    <dbReference type="NCBI Taxonomy" id="6604"/>
    <lineage>
        <taxon>Eukaryota</taxon>
        <taxon>Metazoa</taxon>
        <taxon>Spiralia</taxon>
        <taxon>Lophotrochozoa</taxon>
        <taxon>Mollusca</taxon>
        <taxon>Bivalvia</taxon>
        <taxon>Autobranchia</taxon>
        <taxon>Heteroconchia</taxon>
        <taxon>Euheterodonta</taxon>
        <taxon>Imparidentia</taxon>
        <taxon>Neoheterodontei</taxon>
        <taxon>Myida</taxon>
        <taxon>Myoidea</taxon>
        <taxon>Myidae</taxon>
        <taxon>Mya</taxon>
    </lineage>
</organism>
<proteinExistence type="predicted"/>
<evidence type="ECO:0000256" key="1">
    <source>
        <dbReference type="SAM" id="MobiDB-lite"/>
    </source>
</evidence>
<evidence type="ECO:0000313" key="3">
    <source>
        <dbReference type="Proteomes" id="UP001164746"/>
    </source>
</evidence>
<dbReference type="EMBL" id="CP111022">
    <property type="protein sequence ID" value="WAR19187.1"/>
    <property type="molecule type" value="Genomic_DNA"/>
</dbReference>
<feature type="region of interest" description="Disordered" evidence="1">
    <location>
        <begin position="408"/>
        <end position="427"/>
    </location>
</feature>
<sequence>MSVTFVCTPAFFNKRIQPHLPVNIKVEPLSTYILCDQLEDFRECVDKAANTQKTGQPGCAQLHLVLVNKPDEPQASDQPDPSSSNTVPTISPSVTTEPTQRFDPDPPPVEVIDVDAENGAAPVLHHTWAPGSKSRSVLRSLLRTKFSVADPGNQFKDAGLDETPTTASPPPASSSGPIARSISQVSDSQAADLLLNLKRSSGPLQAMPEPRAYNPIPLNYPQSSASSNNAQDSITELVKLSKGHIENQPDINCVVANHVQGNSPSTTSMQKVKDITSVANHGDESVVTDGSRKTSILNENIISSYKAQSKVWPVPQSYSWQTKKTNKSRGEHSHSDMGVDVSSTKAGIKIENAIVIKDGNEDAAPSAVVKIEKSYDNKMSASTNIEAAKFRDLRRLEETIRLQSSNIKTETREKPAPSFKMKREKRDGNEMAFSTKTDRVKFLELSKLNESMKTQSVKTEPTGKPVPLLTSVVDTRTRVSLKQAILNRRRAEGKPSIDLEDEERRKRAKVNTKDCLTADEEKNMLRRRWLDAQSAKKYRRRRSKLISGLLKTKTDLKDKQNVLKNRVNYLSERAVLVRALVALFAENKLDENAACMSSIRHSLWTEGIPIKVITEFVRNSLQKYEASGSADVVNKFDTLLKLYQYAEDQKNALPVLPDENSHAKSVILLSSDDSSSHFSGSGIFERSNSVSSCEFSSSQEPSELFSSQEQSSQETMTSSQETVTSTQEENKSSSYSSSTSSLGYKEMGVDSDSDVEPLALVIDLDEDV</sequence>
<evidence type="ECO:0000313" key="2">
    <source>
        <dbReference type="EMBL" id="WAR19187.1"/>
    </source>
</evidence>
<name>A0ABY7FC52_MYAAR</name>
<feature type="region of interest" description="Disordered" evidence="1">
    <location>
        <begin position="202"/>
        <end position="228"/>
    </location>
</feature>
<feature type="compositionally biased region" description="Low complexity" evidence="1">
    <location>
        <begin position="73"/>
        <end position="84"/>
    </location>
</feature>
<gene>
    <name evidence="2" type="ORF">MAR_001025</name>
</gene>